<dbReference type="InterPro" id="IPR012677">
    <property type="entry name" value="Nucleotide-bd_a/b_plait_sf"/>
</dbReference>
<dbReference type="InterPro" id="IPR035979">
    <property type="entry name" value="RBD_domain_sf"/>
</dbReference>
<keyword evidence="2" id="KW-0694">RNA-binding</keyword>
<dbReference type="AlphaFoldDB" id="A0AAD9THP7"/>
<evidence type="ECO:0000256" key="2">
    <source>
        <dbReference type="ARBA" id="ARBA00022884"/>
    </source>
</evidence>
<evidence type="ECO:0000259" key="3">
    <source>
        <dbReference type="Pfam" id="PF11835"/>
    </source>
</evidence>
<dbReference type="PANTHER" id="PTHR15592">
    <property type="entry name" value="MATRIN 3/NUCLEAR PROTEIN 220-RELATED"/>
    <property type="match status" value="1"/>
</dbReference>
<name>A0AAD9THP7_9ROSI</name>
<dbReference type="GO" id="GO:0003723">
    <property type="term" value="F:RNA binding"/>
    <property type="evidence" value="ECO:0007669"/>
    <property type="project" value="UniProtKB-KW"/>
</dbReference>
<dbReference type="SUPFAM" id="SSF54928">
    <property type="entry name" value="RNA-binding domain, RBD"/>
    <property type="match status" value="1"/>
</dbReference>
<dbReference type="Pfam" id="PF11835">
    <property type="entry name" value="RRM_8"/>
    <property type="match status" value="1"/>
</dbReference>
<evidence type="ECO:0000313" key="4">
    <source>
        <dbReference type="EMBL" id="KAK2635976.1"/>
    </source>
</evidence>
<proteinExistence type="predicted"/>
<keyword evidence="1" id="KW-0677">Repeat</keyword>
<evidence type="ECO:0000256" key="1">
    <source>
        <dbReference type="ARBA" id="ARBA00022737"/>
    </source>
</evidence>
<dbReference type="Gene3D" id="3.30.70.330">
    <property type="match status" value="1"/>
</dbReference>
<protein>
    <recommendedName>
        <fullName evidence="3">PTBP1-like RNA recognition motif 2 domain-containing protein</fullName>
    </recommendedName>
</protein>
<gene>
    <name evidence="4" type="ORF">Ddye_030768</name>
</gene>
<evidence type="ECO:0000313" key="5">
    <source>
        <dbReference type="Proteomes" id="UP001280121"/>
    </source>
</evidence>
<dbReference type="Proteomes" id="UP001280121">
    <property type="component" value="Unassembled WGS sequence"/>
</dbReference>
<feature type="domain" description="PTBP1-like RNA recognition motif 2" evidence="3">
    <location>
        <begin position="36"/>
        <end position="117"/>
    </location>
</feature>
<organism evidence="4 5">
    <name type="scientific">Dipteronia dyeriana</name>
    <dbReference type="NCBI Taxonomy" id="168575"/>
    <lineage>
        <taxon>Eukaryota</taxon>
        <taxon>Viridiplantae</taxon>
        <taxon>Streptophyta</taxon>
        <taxon>Embryophyta</taxon>
        <taxon>Tracheophyta</taxon>
        <taxon>Spermatophyta</taxon>
        <taxon>Magnoliopsida</taxon>
        <taxon>eudicotyledons</taxon>
        <taxon>Gunneridae</taxon>
        <taxon>Pentapetalae</taxon>
        <taxon>rosids</taxon>
        <taxon>malvids</taxon>
        <taxon>Sapindales</taxon>
        <taxon>Sapindaceae</taxon>
        <taxon>Hippocastanoideae</taxon>
        <taxon>Acereae</taxon>
        <taxon>Dipteronia</taxon>
    </lineage>
</organism>
<dbReference type="InterPro" id="IPR021790">
    <property type="entry name" value="PTBP1-like_RRM2"/>
</dbReference>
<keyword evidence="5" id="KW-1185">Reference proteome</keyword>
<accession>A0AAD9THP7</accession>
<reference evidence="4" key="1">
    <citation type="journal article" date="2023" name="Plant J.">
        <title>Genome sequences and population genomics provide insights into the demographic history, inbreeding, and mutation load of two 'living fossil' tree species of Dipteronia.</title>
        <authorList>
            <person name="Feng Y."/>
            <person name="Comes H.P."/>
            <person name="Chen J."/>
            <person name="Zhu S."/>
            <person name="Lu R."/>
            <person name="Zhang X."/>
            <person name="Li P."/>
            <person name="Qiu J."/>
            <person name="Olsen K.M."/>
            <person name="Qiu Y."/>
        </authorList>
    </citation>
    <scope>NUCLEOTIDE SEQUENCE</scope>
    <source>
        <strain evidence="4">KIB01</strain>
    </source>
</reference>
<dbReference type="EMBL" id="JANJYI010000009">
    <property type="protein sequence ID" value="KAK2635976.1"/>
    <property type="molecule type" value="Genomic_DNA"/>
</dbReference>
<sequence>MSEYPDYYYGFDYFDHESKYIHFFRYGDFDPCPIDESNGVLQVTARHIVYPITREVLHQVFSPYGYVERIVGCQKSKSCFQALIQFQFHHSAFLAKSFLQGRNIYDGCCQLDIQYWQDEHYAPQRKQQQELIAACQNILPKYFGQVNNLVEERNKGKVHYASETVDPSSPISKLYEPSGDVCEVQTVNHLSSLVVHTHEKLNMVVTKPIQLDETLYKGFIDVPMGSMITPFPITMMGGPWVDKTIASTRNKWWQRSEKLTKAMIMMKLYKAAARSRKKRPKLQQWRSRRSLQTGFVGSQSGFAGLQSGLREGSA</sequence>
<comment type="caution">
    <text evidence="4">The sequence shown here is derived from an EMBL/GenBank/DDBJ whole genome shotgun (WGS) entry which is preliminary data.</text>
</comment>